<dbReference type="InterPro" id="IPR001789">
    <property type="entry name" value="Sig_transdc_resp-reg_receiver"/>
</dbReference>
<dbReference type="InterPro" id="IPR035965">
    <property type="entry name" value="PAS-like_dom_sf"/>
</dbReference>
<dbReference type="CDD" id="cd00075">
    <property type="entry name" value="HATPase"/>
    <property type="match status" value="1"/>
</dbReference>
<dbReference type="Pfam" id="PF13426">
    <property type="entry name" value="PAS_9"/>
    <property type="match status" value="1"/>
</dbReference>
<dbReference type="PRINTS" id="PR00344">
    <property type="entry name" value="BCTRLSENSOR"/>
</dbReference>
<proteinExistence type="predicted"/>
<dbReference type="InterPro" id="IPR003594">
    <property type="entry name" value="HATPase_dom"/>
</dbReference>
<dbReference type="GO" id="GO:0005886">
    <property type="term" value="C:plasma membrane"/>
    <property type="evidence" value="ECO:0007669"/>
    <property type="project" value="UniProtKB-ARBA"/>
</dbReference>
<dbReference type="Gene3D" id="3.30.450.20">
    <property type="entry name" value="PAS domain"/>
    <property type="match status" value="1"/>
</dbReference>
<keyword evidence="3 7" id="KW-0597">Phosphoprotein</keyword>
<feature type="domain" description="Response regulatory" evidence="9">
    <location>
        <begin position="130"/>
        <end position="243"/>
    </location>
</feature>
<dbReference type="SUPFAM" id="SSF55785">
    <property type="entry name" value="PYP-like sensor domain (PAS domain)"/>
    <property type="match status" value="1"/>
</dbReference>
<evidence type="ECO:0000256" key="5">
    <source>
        <dbReference type="ARBA" id="ARBA00022777"/>
    </source>
</evidence>
<dbReference type="InterPro" id="IPR003661">
    <property type="entry name" value="HisK_dim/P_dom"/>
</dbReference>
<dbReference type="EC" id="2.7.13.3" evidence="2"/>
<dbReference type="SUPFAM" id="SSF55874">
    <property type="entry name" value="ATPase domain of HSP90 chaperone/DNA topoisomerase II/histidine kinase"/>
    <property type="match status" value="1"/>
</dbReference>
<dbReference type="InterPro" id="IPR004358">
    <property type="entry name" value="Sig_transdc_His_kin-like_C"/>
</dbReference>
<feature type="modified residue" description="4-aspartylphosphate" evidence="7">
    <location>
        <position position="179"/>
    </location>
</feature>
<dbReference type="Pfam" id="PF02518">
    <property type="entry name" value="HATPase_c"/>
    <property type="match status" value="1"/>
</dbReference>
<dbReference type="InterPro" id="IPR011006">
    <property type="entry name" value="CheY-like_superfamily"/>
</dbReference>
<sequence>MARKILIIDSSSMIAMRLKVLLELIGCQVELVHFAMFDENTDIDIYDLLVFSQGVPTDVVSIVVEKATYQSFLLLAPKAESGELLSAFSKLNDLIPNATIIYPFFSNKEITSLIEALLEIGPDHIFKLPTILLVDHVNERLESLKSSLYGAHIEVYTATNHDEAINIAKLRSIDILISDFSLQPGSGLEIFSSLKKIQPHSRCLLVTSRPEQSMLEAIRQGVEDVLIKPLNDNVLLQAVHKLWQTELLKRHNAELVERLQETVDVLIEKDSLLQVIFKNTPDPILLFERKGKIVEANDACLKLFNLKFKKLIAHSLFHFLDDDSVQAIKDKISTLNSNRQFSCDLHIVNKDGSKIPLVGSFNEIDHHGEIALAVIFKNVSHLKQKEDLLLEAKDLLEEQVRARTSQLEHAKNIAEAANLSKSEFLANMSHELRTPMHSILSFSRFGISKLQEGDFSKDKLLKYLTRIESSGQRLLSLLNNLLDLSKLDVGKFPFNPRAYDLATIVKTSIDDVAGIAIEKDINIVFSSDNAPIVAQCDEEQINQVLRNVLSNALKFSEEHSTVEVVMQRDDDNANIAVIDSGIGIPEEELEMVFNKFEQSSKTNSGAGGTGLGLTLCREFVSLHQGSIKACNNSLGGTTISIQVPLEINLDEYLADEQLVKNSG</sequence>
<dbReference type="RefSeq" id="WP_024601215.1">
    <property type="nucleotide sequence ID" value="NZ_CP162514.1"/>
</dbReference>
<dbReference type="InterPro" id="IPR000014">
    <property type="entry name" value="PAS"/>
</dbReference>
<dbReference type="InterPro" id="IPR036097">
    <property type="entry name" value="HisK_dim/P_sf"/>
</dbReference>
<accession>A0AB39ARP2</accession>
<gene>
    <name evidence="11" type="ORF">ABZP26_02860</name>
</gene>
<dbReference type="SUPFAM" id="SSF52172">
    <property type="entry name" value="CheY-like"/>
    <property type="match status" value="1"/>
</dbReference>
<dbReference type="CDD" id="cd00130">
    <property type="entry name" value="PAS"/>
    <property type="match status" value="1"/>
</dbReference>
<evidence type="ECO:0000313" key="11">
    <source>
        <dbReference type="EMBL" id="XDH88145.1"/>
    </source>
</evidence>
<dbReference type="Gene3D" id="3.30.565.10">
    <property type="entry name" value="Histidine kinase-like ATPase, C-terminal domain"/>
    <property type="match status" value="1"/>
</dbReference>
<dbReference type="Gene3D" id="1.10.287.130">
    <property type="match status" value="1"/>
</dbReference>
<dbReference type="NCBIfam" id="TIGR00229">
    <property type="entry name" value="sensory_box"/>
    <property type="match status" value="1"/>
</dbReference>
<evidence type="ECO:0000256" key="7">
    <source>
        <dbReference type="PROSITE-ProRule" id="PRU00169"/>
    </source>
</evidence>
<reference evidence="11" key="1">
    <citation type="submission" date="2024-07" db="EMBL/GenBank/DDBJ databases">
        <authorList>
            <person name="Jiang Y."/>
            <person name="Qin Q."/>
        </authorList>
    </citation>
    <scope>NUCLEOTIDE SEQUENCE</scope>
    <source>
        <strain evidence="11">SD03</strain>
    </source>
</reference>
<dbReference type="InterPro" id="IPR050736">
    <property type="entry name" value="Sensor_HK_Regulatory"/>
</dbReference>
<feature type="domain" description="PAS" evidence="10">
    <location>
        <begin position="269"/>
        <end position="339"/>
    </location>
</feature>
<evidence type="ECO:0000259" key="9">
    <source>
        <dbReference type="PROSITE" id="PS50110"/>
    </source>
</evidence>
<keyword evidence="11" id="KW-0547">Nucleotide-binding</keyword>
<dbReference type="Pfam" id="PF00512">
    <property type="entry name" value="HisKA"/>
    <property type="match status" value="1"/>
</dbReference>
<evidence type="ECO:0000256" key="2">
    <source>
        <dbReference type="ARBA" id="ARBA00012438"/>
    </source>
</evidence>
<organism evidence="11">
    <name type="scientific">Pseudoalteromonas sp. SD03</name>
    <dbReference type="NCBI Taxonomy" id="3231719"/>
    <lineage>
        <taxon>Bacteria</taxon>
        <taxon>Pseudomonadati</taxon>
        <taxon>Pseudomonadota</taxon>
        <taxon>Gammaproteobacteria</taxon>
        <taxon>Alteromonadales</taxon>
        <taxon>Pseudoalteromonadaceae</taxon>
        <taxon>Pseudoalteromonas</taxon>
    </lineage>
</organism>
<evidence type="ECO:0000256" key="3">
    <source>
        <dbReference type="ARBA" id="ARBA00022553"/>
    </source>
</evidence>
<feature type="domain" description="Histidine kinase" evidence="8">
    <location>
        <begin position="427"/>
        <end position="647"/>
    </location>
</feature>
<evidence type="ECO:0000256" key="6">
    <source>
        <dbReference type="ARBA" id="ARBA00023012"/>
    </source>
</evidence>
<name>A0AB39ARP2_9GAMM</name>
<dbReference type="Gene3D" id="3.40.50.2300">
    <property type="match status" value="1"/>
</dbReference>
<keyword evidence="5" id="KW-0418">Kinase</keyword>
<evidence type="ECO:0000256" key="1">
    <source>
        <dbReference type="ARBA" id="ARBA00000085"/>
    </source>
</evidence>
<evidence type="ECO:0000259" key="8">
    <source>
        <dbReference type="PROSITE" id="PS50109"/>
    </source>
</evidence>
<dbReference type="GO" id="GO:0005524">
    <property type="term" value="F:ATP binding"/>
    <property type="evidence" value="ECO:0007669"/>
    <property type="project" value="UniProtKB-KW"/>
</dbReference>
<dbReference type="InterPro" id="IPR005467">
    <property type="entry name" value="His_kinase_dom"/>
</dbReference>
<dbReference type="EMBL" id="CP162514">
    <property type="protein sequence ID" value="XDH88145.1"/>
    <property type="molecule type" value="Genomic_DNA"/>
</dbReference>
<dbReference type="Pfam" id="PF00072">
    <property type="entry name" value="Response_reg"/>
    <property type="match status" value="1"/>
</dbReference>
<evidence type="ECO:0000256" key="4">
    <source>
        <dbReference type="ARBA" id="ARBA00022679"/>
    </source>
</evidence>
<keyword evidence="4" id="KW-0808">Transferase</keyword>
<evidence type="ECO:0000259" key="10">
    <source>
        <dbReference type="PROSITE" id="PS50112"/>
    </source>
</evidence>
<keyword evidence="6" id="KW-0902">Two-component regulatory system</keyword>
<dbReference type="PROSITE" id="PS50110">
    <property type="entry name" value="RESPONSE_REGULATORY"/>
    <property type="match status" value="1"/>
</dbReference>
<dbReference type="SUPFAM" id="SSF47384">
    <property type="entry name" value="Homodimeric domain of signal transducing histidine kinase"/>
    <property type="match status" value="1"/>
</dbReference>
<dbReference type="PROSITE" id="PS50112">
    <property type="entry name" value="PAS"/>
    <property type="match status" value="1"/>
</dbReference>
<comment type="catalytic activity">
    <reaction evidence="1">
        <text>ATP + protein L-histidine = ADP + protein N-phospho-L-histidine.</text>
        <dbReference type="EC" id="2.7.13.3"/>
    </reaction>
</comment>
<dbReference type="GO" id="GO:0000155">
    <property type="term" value="F:phosphorelay sensor kinase activity"/>
    <property type="evidence" value="ECO:0007669"/>
    <property type="project" value="InterPro"/>
</dbReference>
<dbReference type="PANTHER" id="PTHR43711:SF31">
    <property type="entry name" value="HISTIDINE KINASE"/>
    <property type="match status" value="1"/>
</dbReference>
<dbReference type="CDD" id="cd00082">
    <property type="entry name" value="HisKA"/>
    <property type="match status" value="1"/>
</dbReference>
<dbReference type="PANTHER" id="PTHR43711">
    <property type="entry name" value="TWO-COMPONENT HISTIDINE KINASE"/>
    <property type="match status" value="1"/>
</dbReference>
<dbReference type="SMART" id="SM00388">
    <property type="entry name" value="HisKA"/>
    <property type="match status" value="1"/>
</dbReference>
<dbReference type="InterPro" id="IPR036890">
    <property type="entry name" value="HATPase_C_sf"/>
</dbReference>
<dbReference type="SMART" id="SM00091">
    <property type="entry name" value="PAS"/>
    <property type="match status" value="1"/>
</dbReference>
<dbReference type="SMART" id="SM00387">
    <property type="entry name" value="HATPase_c"/>
    <property type="match status" value="1"/>
</dbReference>
<dbReference type="PROSITE" id="PS50109">
    <property type="entry name" value="HIS_KIN"/>
    <property type="match status" value="1"/>
</dbReference>
<dbReference type="FunFam" id="3.30.565.10:FF:000006">
    <property type="entry name" value="Sensor histidine kinase WalK"/>
    <property type="match status" value="1"/>
</dbReference>
<keyword evidence="11" id="KW-0067">ATP-binding</keyword>
<dbReference type="AlphaFoldDB" id="A0AB39ARP2"/>
<protein>
    <recommendedName>
        <fullName evidence="2">histidine kinase</fullName>
        <ecNumber evidence="2">2.7.13.3</ecNumber>
    </recommendedName>
</protein>
<dbReference type="SMART" id="SM00448">
    <property type="entry name" value="REC"/>
    <property type="match status" value="1"/>
</dbReference>